<organism evidence="4">
    <name type="scientific">Vibrio sp. HB236076</name>
    <dbReference type="NCBI Taxonomy" id="3232307"/>
    <lineage>
        <taxon>Bacteria</taxon>
        <taxon>Pseudomonadati</taxon>
        <taxon>Pseudomonadota</taxon>
        <taxon>Gammaproteobacteria</taxon>
        <taxon>Vibrionales</taxon>
        <taxon>Vibrionaceae</taxon>
        <taxon>Vibrio</taxon>
    </lineage>
</organism>
<sequence length="364" mass="40712">MKKNCQKTILVVDDDPINISVLSNILKADYQVVVAKTGQQAIAIAQKQPDIILLDVMMPVISGYEVCKVLKEDTATKHIPIIFVTAMCNETDEMKGFELGAVDYITKPISAPIVLARVRNHIQLKQAQDNLLNHNQILEEAIEQRTCELINTQNTSILALATLAETRDNETGSHIKRTQYYVKALAQDLVANHLHLDELAPESIELLYKSAPLHDIGKVGIPDSILLKAGKLDQEEFSIMQTHAKLGADAIQSAEKQLGDSQSSFLRYAREIALYHHEKWDGSGYPFGLKKEQIPLSARLMAVADVYDALISKRVYKPAFSHQQAREIIIKGKGQHFDPVIVEAFLRIEQTFIDIVNTYSDESN</sequence>
<dbReference type="Gene3D" id="1.10.3210.10">
    <property type="entry name" value="Hypothetical protein af1432"/>
    <property type="match status" value="1"/>
</dbReference>
<dbReference type="InterPro" id="IPR037522">
    <property type="entry name" value="HD_GYP_dom"/>
</dbReference>
<accession>A0AB39HIX7</accession>
<dbReference type="Gene3D" id="3.40.50.2300">
    <property type="match status" value="1"/>
</dbReference>
<dbReference type="KEGG" id="vih:AB0763_06365"/>
<dbReference type="InterPro" id="IPR011006">
    <property type="entry name" value="CheY-like_superfamily"/>
</dbReference>
<dbReference type="InterPro" id="IPR052020">
    <property type="entry name" value="Cyclic_di-GMP/3'3'-cGAMP_PDE"/>
</dbReference>
<feature type="modified residue" description="4-aspartylphosphate" evidence="1">
    <location>
        <position position="55"/>
    </location>
</feature>
<dbReference type="PANTHER" id="PTHR45228:SF5">
    <property type="entry name" value="CYCLIC DI-GMP PHOSPHODIESTERASE VC_1348-RELATED"/>
    <property type="match status" value="1"/>
</dbReference>
<dbReference type="Pfam" id="PF00072">
    <property type="entry name" value="Response_reg"/>
    <property type="match status" value="1"/>
</dbReference>
<dbReference type="SMART" id="SM00471">
    <property type="entry name" value="HDc"/>
    <property type="match status" value="1"/>
</dbReference>
<dbReference type="RefSeq" id="WP_306101576.1">
    <property type="nucleotide sequence ID" value="NZ_CP162601.1"/>
</dbReference>
<evidence type="ECO:0000313" key="4">
    <source>
        <dbReference type="EMBL" id="XDK26256.1"/>
    </source>
</evidence>
<dbReference type="InterPro" id="IPR001789">
    <property type="entry name" value="Sig_transdc_resp-reg_receiver"/>
</dbReference>
<dbReference type="GO" id="GO:0008081">
    <property type="term" value="F:phosphoric diester hydrolase activity"/>
    <property type="evidence" value="ECO:0007669"/>
    <property type="project" value="UniProtKB-ARBA"/>
</dbReference>
<dbReference type="CDD" id="cd00077">
    <property type="entry name" value="HDc"/>
    <property type="match status" value="1"/>
</dbReference>
<evidence type="ECO:0000256" key="1">
    <source>
        <dbReference type="PROSITE-ProRule" id="PRU00169"/>
    </source>
</evidence>
<dbReference type="SMART" id="SM00448">
    <property type="entry name" value="REC"/>
    <property type="match status" value="1"/>
</dbReference>
<feature type="domain" description="HD-GYP" evidence="3">
    <location>
        <begin position="149"/>
        <end position="361"/>
    </location>
</feature>
<dbReference type="SUPFAM" id="SSF52172">
    <property type="entry name" value="CheY-like"/>
    <property type="match status" value="1"/>
</dbReference>
<reference evidence="4" key="1">
    <citation type="submission" date="2024-07" db="EMBL/GenBank/DDBJ databases">
        <title>Genome Analysis of a Potential Novel Vibrio Species Secreting pH- and Thermo-stable Alginate Lyase and its Application in Producing Alginate Oligosaccharides.</title>
        <authorList>
            <person name="Huang H."/>
            <person name="Bao K."/>
        </authorList>
    </citation>
    <scope>NUCLEOTIDE SEQUENCE</scope>
    <source>
        <strain evidence="4">HB236076</strain>
    </source>
</reference>
<keyword evidence="1" id="KW-0597">Phosphoprotein</keyword>
<dbReference type="CDD" id="cd19920">
    <property type="entry name" value="REC_PA4781-like"/>
    <property type="match status" value="1"/>
</dbReference>
<gene>
    <name evidence="4" type="ORF">AB0763_06365</name>
</gene>
<dbReference type="GO" id="GO:0000160">
    <property type="term" value="P:phosphorelay signal transduction system"/>
    <property type="evidence" value="ECO:0007669"/>
    <property type="project" value="InterPro"/>
</dbReference>
<dbReference type="PROSITE" id="PS50110">
    <property type="entry name" value="RESPONSE_REGULATORY"/>
    <property type="match status" value="1"/>
</dbReference>
<feature type="domain" description="Response regulatory" evidence="2">
    <location>
        <begin position="8"/>
        <end position="122"/>
    </location>
</feature>
<evidence type="ECO:0000259" key="2">
    <source>
        <dbReference type="PROSITE" id="PS50110"/>
    </source>
</evidence>
<evidence type="ECO:0000259" key="3">
    <source>
        <dbReference type="PROSITE" id="PS51832"/>
    </source>
</evidence>
<dbReference type="PROSITE" id="PS51832">
    <property type="entry name" value="HD_GYP"/>
    <property type="match status" value="1"/>
</dbReference>
<proteinExistence type="predicted"/>
<dbReference type="PANTHER" id="PTHR45228">
    <property type="entry name" value="CYCLIC DI-GMP PHOSPHODIESTERASE TM_0186-RELATED"/>
    <property type="match status" value="1"/>
</dbReference>
<protein>
    <submittedName>
        <fullName evidence="4">Two-component system response regulator</fullName>
    </submittedName>
</protein>
<name>A0AB39HIX7_9VIBR</name>
<dbReference type="AlphaFoldDB" id="A0AB39HIX7"/>
<dbReference type="Pfam" id="PF13487">
    <property type="entry name" value="HD_5"/>
    <property type="match status" value="1"/>
</dbReference>
<dbReference type="EMBL" id="CP162601">
    <property type="protein sequence ID" value="XDK26256.1"/>
    <property type="molecule type" value="Genomic_DNA"/>
</dbReference>
<dbReference type="SUPFAM" id="SSF109604">
    <property type="entry name" value="HD-domain/PDEase-like"/>
    <property type="match status" value="1"/>
</dbReference>
<dbReference type="InterPro" id="IPR003607">
    <property type="entry name" value="HD/PDEase_dom"/>
</dbReference>